<reference evidence="2" key="1">
    <citation type="submission" date="2005-09" db="EMBL/GenBank/DDBJ databases">
        <authorList>
            <person name="Mural R.J."/>
            <person name="Li P.W."/>
            <person name="Adams M.D."/>
            <person name="Amanatides P.G."/>
            <person name="Baden-Tillson H."/>
            <person name="Barnstead M."/>
            <person name="Chin S.H."/>
            <person name="Dew I."/>
            <person name="Evans C.A."/>
            <person name="Ferriera S."/>
            <person name="Flanigan M."/>
            <person name="Fosler C."/>
            <person name="Glodek A."/>
            <person name="Gu Z."/>
            <person name="Holt R.A."/>
            <person name="Jennings D."/>
            <person name="Kraft C.L."/>
            <person name="Lu F."/>
            <person name="Nguyen T."/>
            <person name="Nusskern D.R."/>
            <person name="Pfannkoch C.M."/>
            <person name="Sitter C."/>
            <person name="Sutton G.G."/>
            <person name="Venter J.C."/>
            <person name="Wang Z."/>
            <person name="Woodage T."/>
            <person name="Zheng X.H."/>
            <person name="Zhong F."/>
        </authorList>
    </citation>
    <scope>NUCLEOTIDE SEQUENCE [LARGE SCALE GENOMIC DNA]</scope>
    <source>
        <strain>BN</strain>
        <strain evidence="2">Sprague-Dawley</strain>
    </source>
</reference>
<evidence type="ECO:0000313" key="2">
    <source>
        <dbReference type="Proteomes" id="UP000234681"/>
    </source>
</evidence>
<proteinExistence type="predicted"/>
<protein>
    <submittedName>
        <fullName evidence="1">RCG37955</fullName>
    </submittedName>
</protein>
<organism evidence="1 2">
    <name type="scientific">Rattus norvegicus</name>
    <name type="common">Rat</name>
    <dbReference type="NCBI Taxonomy" id="10116"/>
    <lineage>
        <taxon>Eukaryota</taxon>
        <taxon>Metazoa</taxon>
        <taxon>Chordata</taxon>
        <taxon>Craniata</taxon>
        <taxon>Vertebrata</taxon>
        <taxon>Euteleostomi</taxon>
        <taxon>Mammalia</taxon>
        <taxon>Eutheria</taxon>
        <taxon>Euarchontoglires</taxon>
        <taxon>Glires</taxon>
        <taxon>Rodentia</taxon>
        <taxon>Myomorpha</taxon>
        <taxon>Muroidea</taxon>
        <taxon>Muridae</taxon>
        <taxon>Murinae</taxon>
        <taxon>Rattus</taxon>
    </lineage>
</organism>
<dbReference type="Proteomes" id="UP000234681">
    <property type="component" value="Chromosome 14"/>
</dbReference>
<dbReference type="EMBL" id="CH474022">
    <property type="protein sequence ID" value="EDL99600.1"/>
    <property type="molecule type" value="Genomic_DNA"/>
</dbReference>
<dbReference type="AlphaFoldDB" id="A6K630"/>
<accession>A6K630</accession>
<evidence type="ECO:0000313" key="1">
    <source>
        <dbReference type="EMBL" id="EDL99600.1"/>
    </source>
</evidence>
<sequence>MGYFGQHLKIHALLNWLRTPPERFRLRVFKAFESLAIFEKSDC</sequence>
<gene>
    <name evidence="1" type="ORF">rCG_37955</name>
</gene>
<name>A6K630_RAT</name>